<evidence type="ECO:0000313" key="4">
    <source>
        <dbReference type="Proteomes" id="UP000574390"/>
    </source>
</evidence>
<dbReference type="Proteomes" id="UP000574390">
    <property type="component" value="Unassembled WGS sequence"/>
</dbReference>
<gene>
    <name evidence="3" type="ORF">FOZ62_010882</name>
</gene>
<feature type="non-terminal residue" evidence="3">
    <location>
        <position position="1"/>
    </location>
</feature>
<protein>
    <submittedName>
        <fullName evidence="3">Uncharacterized protein</fullName>
    </submittedName>
</protein>
<dbReference type="AlphaFoldDB" id="A0A7J6R514"/>
<evidence type="ECO:0000256" key="1">
    <source>
        <dbReference type="SAM" id="MobiDB-lite"/>
    </source>
</evidence>
<feature type="compositionally biased region" description="Basic and acidic residues" evidence="1">
    <location>
        <begin position="282"/>
        <end position="298"/>
    </location>
</feature>
<keyword evidence="2" id="KW-0732">Signal</keyword>
<feature type="chain" id="PRO_5029625545" evidence="2">
    <location>
        <begin position="19"/>
        <end position="338"/>
    </location>
</feature>
<reference evidence="3 4" key="1">
    <citation type="submission" date="2020-04" db="EMBL/GenBank/DDBJ databases">
        <title>Perkinsus olseni comparative genomics.</title>
        <authorList>
            <person name="Bogema D.R."/>
        </authorList>
    </citation>
    <scope>NUCLEOTIDE SEQUENCE [LARGE SCALE GENOMIC DNA]</scope>
    <source>
        <strain evidence="3">ATCC PRA-205</strain>
    </source>
</reference>
<comment type="caution">
    <text evidence="3">The sequence shown here is derived from an EMBL/GenBank/DDBJ whole genome shotgun (WGS) entry which is preliminary data.</text>
</comment>
<sequence>PRPLVVYLAMLGQVVVIAHHGSITSLCQQKGTDESVWQQTKRQIGLSDEWLQSARERRQIVGPMTVSEIGENEIKVHVSAPVPFPSKGSFEDLRRMPDDLTRVRRWGISQQQADRATVAVCLSHLQADVLRQLELFKPELEYASWEIIKLECLRATKVLLGGGLLNHEFLQMKMRKKESLRGRVRNVAEVLHRSKSNAELNAITGSVFATGVRADVGEGLLAKLDEKALTPNEIIEFAEKKMRKELREEEVRKEVSAVSAELEAELAAMKRGRAEEDDAETPEGKRPRRDKDAKERPQKGPRGRKPRKTYAPTPDTGPPSEWTLDGKPVGLVLDTGAQ</sequence>
<evidence type="ECO:0000313" key="3">
    <source>
        <dbReference type="EMBL" id="KAF4715663.1"/>
    </source>
</evidence>
<feature type="signal peptide" evidence="2">
    <location>
        <begin position="1"/>
        <end position="18"/>
    </location>
</feature>
<feature type="compositionally biased region" description="Basic residues" evidence="1">
    <location>
        <begin position="299"/>
        <end position="308"/>
    </location>
</feature>
<accession>A0A7J6R514</accession>
<evidence type="ECO:0000256" key="2">
    <source>
        <dbReference type="SAM" id="SignalP"/>
    </source>
</evidence>
<feature type="region of interest" description="Disordered" evidence="1">
    <location>
        <begin position="268"/>
        <end position="338"/>
    </location>
</feature>
<name>A0A7J6R514_PEROL</name>
<dbReference type="EMBL" id="JABANM010024782">
    <property type="protein sequence ID" value="KAF4715663.1"/>
    <property type="molecule type" value="Genomic_DNA"/>
</dbReference>
<feature type="non-terminal residue" evidence="3">
    <location>
        <position position="338"/>
    </location>
</feature>
<organism evidence="3 4">
    <name type="scientific">Perkinsus olseni</name>
    <name type="common">Perkinsus atlanticus</name>
    <dbReference type="NCBI Taxonomy" id="32597"/>
    <lineage>
        <taxon>Eukaryota</taxon>
        <taxon>Sar</taxon>
        <taxon>Alveolata</taxon>
        <taxon>Perkinsozoa</taxon>
        <taxon>Perkinsea</taxon>
        <taxon>Perkinsida</taxon>
        <taxon>Perkinsidae</taxon>
        <taxon>Perkinsus</taxon>
    </lineage>
</organism>
<proteinExistence type="predicted"/>